<organism evidence="6 7">
    <name type="scientific">Drosophila albomicans</name>
    <name type="common">Fruit fly</name>
    <dbReference type="NCBI Taxonomy" id="7291"/>
    <lineage>
        <taxon>Eukaryota</taxon>
        <taxon>Metazoa</taxon>
        <taxon>Ecdysozoa</taxon>
        <taxon>Arthropoda</taxon>
        <taxon>Hexapoda</taxon>
        <taxon>Insecta</taxon>
        <taxon>Pterygota</taxon>
        <taxon>Neoptera</taxon>
        <taxon>Endopterygota</taxon>
        <taxon>Diptera</taxon>
        <taxon>Brachycera</taxon>
        <taxon>Muscomorpha</taxon>
        <taxon>Ephydroidea</taxon>
        <taxon>Drosophilidae</taxon>
        <taxon>Drosophila</taxon>
    </lineage>
</organism>
<evidence type="ECO:0000256" key="2">
    <source>
        <dbReference type="ARBA" id="ARBA00022692"/>
    </source>
</evidence>
<dbReference type="AlphaFoldDB" id="A0A6P8ZFD1"/>
<comment type="subcellular location">
    <subcellularLocation>
        <location evidence="1">Membrane</location>
        <topology evidence="1">Multi-pass membrane protein</topology>
    </subcellularLocation>
</comment>
<dbReference type="PANTHER" id="PTHR23507">
    <property type="entry name" value="ZGC:174356"/>
    <property type="match status" value="1"/>
</dbReference>
<dbReference type="GO" id="GO:0016020">
    <property type="term" value="C:membrane"/>
    <property type="evidence" value="ECO:0007669"/>
    <property type="project" value="UniProtKB-SubCell"/>
</dbReference>
<feature type="transmembrane region" description="Helical" evidence="5">
    <location>
        <begin position="267"/>
        <end position="286"/>
    </location>
</feature>
<dbReference type="RefSeq" id="XP_034117942.1">
    <property type="nucleotide sequence ID" value="XM_034262051.2"/>
</dbReference>
<keyword evidence="2 5" id="KW-0812">Transmembrane</keyword>
<name>A0A6P8ZFD1_DROAB</name>
<sequence length="599" mass="66556">MAKANQSQAATAANAAAAPTDEPKLNYFQKLWKYRQYLVIEPFFFLYAAATFLNTIALKNFPLEKACRINLHFNAPTCIAILDKGEYGIDCDPFEAQLQNITVQGPTPEELLADVMSPIFNFTVCKAESQTQILMADVNGKRTPIASIFPLIILLFAGGWADKYNKRKPGMILPIVGEGLHYCCQLISSIYFDSIPFEFGAYMESIVPALFGGFTFCLMSIYSYMTITVPEEDRIFRFGIFAMLVTALPFLSLPSGAILNLLGYTNSFILCVVFQVLAIIYIIIFIKEPKPLTKAKVEPTAAAAAAPQTQSHAADNMAYETTTLDEVPVNKNVNFQLTPQLEPPRVEPPPVPKKRNLCKELFDPTLLKQLIYFPFAKRENNDRFILLLLILGYFLTTGPTAGEGEYFYPYSLKKLGWNGEDNSLYGAVNGGLALIGTFLGTAVFSKILKFSDSMIGMWSALFTVASRFVFAFATNSGVYYLGAVFDMFATLRVIPIKSIGSSIIAGDELSKMYSFFGICEPIAGFIFPPIYSSLYTATIDTFPGAVFLFSEIFYVPNVLVFIWCYFLMRRRAANDNAVELAQKNEQNGQQNSGTEITSL</sequence>
<dbReference type="InterPro" id="IPR036259">
    <property type="entry name" value="MFS_trans_sf"/>
</dbReference>
<keyword evidence="6" id="KW-1185">Reference proteome</keyword>
<feature type="transmembrane region" description="Helical" evidence="5">
    <location>
        <begin position="455"/>
        <end position="473"/>
    </location>
</feature>
<feature type="transmembrane region" description="Helical" evidence="5">
    <location>
        <begin position="479"/>
        <end position="500"/>
    </location>
</feature>
<feature type="transmembrane region" description="Helical" evidence="5">
    <location>
        <begin position="422"/>
        <end position="443"/>
    </location>
</feature>
<evidence type="ECO:0000313" key="7">
    <source>
        <dbReference type="RefSeq" id="XP_034117942.1"/>
    </source>
</evidence>
<feature type="transmembrane region" description="Helical" evidence="5">
    <location>
        <begin position="512"/>
        <end position="532"/>
    </location>
</feature>
<dbReference type="Gene3D" id="1.20.1250.20">
    <property type="entry name" value="MFS general substrate transporter like domains"/>
    <property type="match status" value="1"/>
</dbReference>
<dbReference type="GeneID" id="117576912"/>
<feature type="transmembrane region" description="Helical" evidence="5">
    <location>
        <begin position="544"/>
        <end position="566"/>
    </location>
</feature>
<accession>A0A6P8ZFD1</accession>
<feature type="transmembrane region" description="Helical" evidence="5">
    <location>
        <begin position="384"/>
        <end position="402"/>
    </location>
</feature>
<keyword evidence="4 5" id="KW-0472">Membrane</keyword>
<gene>
    <name evidence="7" type="primary">LOC117576912</name>
</gene>
<evidence type="ECO:0000256" key="1">
    <source>
        <dbReference type="ARBA" id="ARBA00004141"/>
    </source>
</evidence>
<evidence type="ECO:0000256" key="3">
    <source>
        <dbReference type="ARBA" id="ARBA00022989"/>
    </source>
</evidence>
<feature type="transmembrane region" description="Helical" evidence="5">
    <location>
        <begin position="239"/>
        <end position="261"/>
    </location>
</feature>
<dbReference type="GO" id="GO:0022857">
    <property type="term" value="F:transmembrane transporter activity"/>
    <property type="evidence" value="ECO:0007669"/>
    <property type="project" value="TreeGrafter"/>
</dbReference>
<proteinExistence type="predicted"/>
<evidence type="ECO:0000256" key="5">
    <source>
        <dbReference type="SAM" id="Phobius"/>
    </source>
</evidence>
<dbReference type="PANTHER" id="PTHR23507:SF1">
    <property type="entry name" value="FI18259P1-RELATED"/>
    <property type="match status" value="1"/>
</dbReference>
<feature type="transmembrane region" description="Helical" evidence="5">
    <location>
        <begin position="143"/>
        <end position="161"/>
    </location>
</feature>
<evidence type="ECO:0000313" key="6">
    <source>
        <dbReference type="Proteomes" id="UP000515160"/>
    </source>
</evidence>
<protein>
    <submittedName>
        <fullName evidence="7">Solute carrier family 46 member 3-like</fullName>
    </submittedName>
</protein>
<evidence type="ECO:0000256" key="4">
    <source>
        <dbReference type="ARBA" id="ARBA00023136"/>
    </source>
</evidence>
<keyword evidence="3 5" id="KW-1133">Transmembrane helix</keyword>
<reference evidence="7" key="1">
    <citation type="submission" date="2025-08" db="UniProtKB">
        <authorList>
            <consortium name="RefSeq"/>
        </authorList>
    </citation>
    <scope>IDENTIFICATION</scope>
    <source>
        <strain evidence="7">15112-1751.03</strain>
        <tissue evidence="7">Whole Adult</tissue>
    </source>
</reference>
<dbReference type="SUPFAM" id="SSF103473">
    <property type="entry name" value="MFS general substrate transporter"/>
    <property type="match status" value="1"/>
</dbReference>
<dbReference type="OrthoDB" id="3026777at2759"/>
<feature type="transmembrane region" description="Helical" evidence="5">
    <location>
        <begin position="206"/>
        <end position="227"/>
    </location>
</feature>
<feature type="transmembrane region" description="Helical" evidence="5">
    <location>
        <begin position="37"/>
        <end position="58"/>
    </location>
</feature>
<dbReference type="Proteomes" id="UP000515160">
    <property type="component" value="Chromosome 2R"/>
</dbReference>